<proteinExistence type="predicted"/>
<keyword evidence="1" id="KW-1133">Transmembrane helix</keyword>
<feature type="transmembrane region" description="Helical" evidence="1">
    <location>
        <begin position="75"/>
        <end position="91"/>
    </location>
</feature>
<keyword evidence="1" id="KW-0812">Transmembrane</keyword>
<organism evidence="2 3">
    <name type="scientific">Heterorhabditis bacteriophora</name>
    <name type="common">Entomopathogenic nematode worm</name>
    <dbReference type="NCBI Taxonomy" id="37862"/>
    <lineage>
        <taxon>Eukaryota</taxon>
        <taxon>Metazoa</taxon>
        <taxon>Ecdysozoa</taxon>
        <taxon>Nematoda</taxon>
        <taxon>Chromadorea</taxon>
        <taxon>Rhabditida</taxon>
        <taxon>Rhabditina</taxon>
        <taxon>Rhabditomorpha</taxon>
        <taxon>Strongyloidea</taxon>
        <taxon>Heterorhabditidae</taxon>
        <taxon>Heterorhabditis</taxon>
    </lineage>
</organism>
<accession>A0A1I7WM75</accession>
<evidence type="ECO:0000313" key="2">
    <source>
        <dbReference type="Proteomes" id="UP000095283"/>
    </source>
</evidence>
<reference evidence="3" key="1">
    <citation type="submission" date="2016-11" db="UniProtKB">
        <authorList>
            <consortium name="WormBaseParasite"/>
        </authorList>
    </citation>
    <scope>IDENTIFICATION</scope>
</reference>
<evidence type="ECO:0000256" key="1">
    <source>
        <dbReference type="SAM" id="Phobius"/>
    </source>
</evidence>
<dbReference type="WBParaSite" id="Hba_06248">
    <property type="protein sequence ID" value="Hba_06248"/>
    <property type="gene ID" value="Hba_06248"/>
</dbReference>
<keyword evidence="2" id="KW-1185">Reference proteome</keyword>
<name>A0A1I7WM75_HETBA</name>
<keyword evidence="1" id="KW-0472">Membrane</keyword>
<evidence type="ECO:0000313" key="3">
    <source>
        <dbReference type="WBParaSite" id="Hba_06248"/>
    </source>
</evidence>
<sequence length="92" mass="11114">MIVIIDFIIITFLRYYRRVNYFLQLIDVAKEKILMIRFDCIFCTAIHFSTVVEISQVPRNSSCKKRHRLSDKQQIFSLFFLLSFLKIPLFLF</sequence>
<protein>
    <submittedName>
        <fullName evidence="3">Secreted protein</fullName>
    </submittedName>
</protein>
<dbReference type="AlphaFoldDB" id="A0A1I7WM75"/>
<dbReference type="Proteomes" id="UP000095283">
    <property type="component" value="Unplaced"/>
</dbReference>